<comment type="similarity">
    <text evidence="2">Belongs to the LIMR family.</text>
</comment>
<comment type="subcellular location">
    <subcellularLocation>
        <location evidence="1">Membrane</location>
        <topology evidence="1">Multi-pass membrane protein</topology>
    </subcellularLocation>
</comment>
<feature type="transmembrane region" description="Helical" evidence="7">
    <location>
        <begin position="476"/>
        <end position="497"/>
    </location>
</feature>
<evidence type="ECO:0000256" key="6">
    <source>
        <dbReference type="SAM" id="MobiDB-lite"/>
    </source>
</evidence>
<feature type="transmembrane region" description="Helical" evidence="7">
    <location>
        <begin position="204"/>
        <end position="227"/>
    </location>
</feature>
<keyword evidence="4 7" id="KW-1133">Transmembrane helix</keyword>
<evidence type="ECO:0000256" key="2">
    <source>
        <dbReference type="ARBA" id="ARBA00010487"/>
    </source>
</evidence>
<evidence type="ECO:0000256" key="7">
    <source>
        <dbReference type="SAM" id="Phobius"/>
    </source>
</evidence>
<feature type="transmembrane region" description="Helical" evidence="7">
    <location>
        <begin position="135"/>
        <end position="161"/>
    </location>
</feature>
<reference evidence="9" key="1">
    <citation type="journal article" date="2010" name="Nature">
        <title>The Amphimedon queenslandica genome and the evolution of animal complexity.</title>
        <authorList>
            <person name="Srivastava M."/>
            <person name="Simakov O."/>
            <person name="Chapman J."/>
            <person name="Fahey B."/>
            <person name="Gauthier M.E."/>
            <person name="Mitros T."/>
            <person name="Richards G.S."/>
            <person name="Conaco C."/>
            <person name="Dacre M."/>
            <person name="Hellsten U."/>
            <person name="Larroux C."/>
            <person name="Putnam N.H."/>
            <person name="Stanke M."/>
            <person name="Adamska M."/>
            <person name="Darling A."/>
            <person name="Degnan S.M."/>
            <person name="Oakley T.H."/>
            <person name="Plachetzki D.C."/>
            <person name="Zhai Y."/>
            <person name="Adamski M."/>
            <person name="Calcino A."/>
            <person name="Cummins S.F."/>
            <person name="Goodstein D.M."/>
            <person name="Harris C."/>
            <person name="Jackson D.J."/>
            <person name="Leys S.P."/>
            <person name="Shu S."/>
            <person name="Woodcroft B.J."/>
            <person name="Vervoort M."/>
            <person name="Kosik K.S."/>
            <person name="Manning G."/>
            <person name="Degnan B.M."/>
            <person name="Rokhsar D.S."/>
        </authorList>
    </citation>
    <scope>NUCLEOTIDE SEQUENCE [LARGE SCALE GENOMIC DNA]</scope>
</reference>
<dbReference type="InterPro" id="IPR006876">
    <property type="entry name" value="LMBR1-like_membr_prot"/>
</dbReference>
<keyword evidence="9" id="KW-1185">Reference proteome</keyword>
<reference evidence="8" key="2">
    <citation type="submission" date="2024-06" db="UniProtKB">
        <authorList>
            <consortium name="EnsemblMetazoa"/>
        </authorList>
    </citation>
    <scope>IDENTIFICATION</scope>
</reference>
<dbReference type="GeneID" id="100636958"/>
<proteinExistence type="inferred from homology"/>
<sequence>MDVLPGFILTGEFLLALLLAVYLLYVYSDIRRQNPVVTGSTLLIWFLSFVIIFLLPVDVSSAFFRLCLDPGGSTSRAYNFTDGVSEPCSTLYCTGKYTFDRNSNFTGVCESRQEECFLPYSFICKLPLEVLWYLIYWLFFLLSWIILPLIQSYVLAGYFTVWKKLLRALIENAIFYISLLVIVVILFIYVVLVKKLIALTELPYIIATASNTWGLIILAFLLGYGLVEVPRSLFNASRHNYTLNHCYFRAAKLYIDMAESNETLQELTEVCGVCYLDLIIKKFPSDTQSNFSRGHDDYEDYTPSEDALSKSSLEKLYKKVTKAIRLSNSTKIQWSSLAEQTLDLEDIETNKGSGSRIFKSSVRGKKKFFDHPFIRSIEWFWKVVFKRWVYIAIGILLSFLSLCIVWSQVVFSLPRFSIFALLVYASHQMGRYSAIEILSVLVVAYLSFCAYYTVFKIRIFNLYFLSPQHNTDEYSLLFSAVLLSRLALPICLNYLYIIQVVRLEHHEEDDQIPTTAFAEATGNTQLIPWLTSYAYWMYPVLILLVCIATLFSLGSRLASLLGYQKFMGEDDFSADYIDEGKALMKRERRLREKSVRECGRVLNKQLHEERLSEISSEDKDTMKKWREHRTKRINSLEEEEGHIDRLWGKAKGFASRKKVYLPKARFKSTGGGRSQDGEDDGDTLELLEEIPASRNGYRNTGGGGTGINRNKGIFDDL</sequence>
<evidence type="ECO:0000313" key="9">
    <source>
        <dbReference type="Proteomes" id="UP000007879"/>
    </source>
</evidence>
<evidence type="ECO:0000313" key="8">
    <source>
        <dbReference type="EnsemblMetazoa" id="XP_019853449.1"/>
    </source>
</evidence>
<dbReference type="Proteomes" id="UP000007879">
    <property type="component" value="Unassembled WGS sequence"/>
</dbReference>
<feature type="transmembrane region" description="Helical" evidence="7">
    <location>
        <begin position="36"/>
        <end position="55"/>
    </location>
</feature>
<feature type="transmembrane region" description="Helical" evidence="7">
    <location>
        <begin position="431"/>
        <end position="455"/>
    </location>
</feature>
<name>A0AAN0J8V9_AMPQE</name>
<keyword evidence="5 7" id="KW-0472">Membrane</keyword>
<dbReference type="RefSeq" id="XP_019853449.1">
    <property type="nucleotide sequence ID" value="XM_019997890.1"/>
</dbReference>
<feature type="transmembrane region" description="Helical" evidence="7">
    <location>
        <begin position="536"/>
        <end position="558"/>
    </location>
</feature>
<dbReference type="InterPro" id="IPR051584">
    <property type="entry name" value="GPCR-associated_LMBR1"/>
</dbReference>
<dbReference type="KEGG" id="aqu:100636958"/>
<feature type="region of interest" description="Disordered" evidence="6">
    <location>
        <begin position="694"/>
        <end position="717"/>
    </location>
</feature>
<dbReference type="AlphaFoldDB" id="A0AAN0J8V9"/>
<protein>
    <submittedName>
        <fullName evidence="8">Uncharacterized protein</fullName>
    </submittedName>
</protein>
<dbReference type="PANTHER" id="PTHR21355:SF0">
    <property type="entry name" value="G-PROTEIN COUPLED RECEPTOR-ASSOCIATED PROTEIN LMBRD2"/>
    <property type="match status" value="1"/>
</dbReference>
<evidence type="ECO:0000256" key="4">
    <source>
        <dbReference type="ARBA" id="ARBA00022989"/>
    </source>
</evidence>
<keyword evidence="3 7" id="KW-0812">Transmembrane</keyword>
<feature type="transmembrane region" description="Helical" evidence="7">
    <location>
        <begin position="173"/>
        <end position="192"/>
    </location>
</feature>
<feature type="transmembrane region" description="Helical" evidence="7">
    <location>
        <begin position="388"/>
        <end position="411"/>
    </location>
</feature>
<feature type="transmembrane region" description="Helical" evidence="7">
    <location>
        <begin position="6"/>
        <end position="27"/>
    </location>
</feature>
<dbReference type="EnsemblMetazoa" id="XM_019997890.1">
    <property type="protein sequence ID" value="XP_019853449.1"/>
    <property type="gene ID" value="LOC100636958"/>
</dbReference>
<organism evidence="8 9">
    <name type="scientific">Amphimedon queenslandica</name>
    <name type="common">Sponge</name>
    <dbReference type="NCBI Taxonomy" id="400682"/>
    <lineage>
        <taxon>Eukaryota</taxon>
        <taxon>Metazoa</taxon>
        <taxon>Porifera</taxon>
        <taxon>Demospongiae</taxon>
        <taxon>Heteroscleromorpha</taxon>
        <taxon>Haplosclerida</taxon>
        <taxon>Niphatidae</taxon>
        <taxon>Amphimedon</taxon>
    </lineage>
</organism>
<dbReference type="Pfam" id="PF04791">
    <property type="entry name" value="LMBR1"/>
    <property type="match status" value="1"/>
</dbReference>
<evidence type="ECO:0000256" key="1">
    <source>
        <dbReference type="ARBA" id="ARBA00004141"/>
    </source>
</evidence>
<evidence type="ECO:0000256" key="5">
    <source>
        <dbReference type="ARBA" id="ARBA00023136"/>
    </source>
</evidence>
<dbReference type="PANTHER" id="PTHR21355">
    <property type="entry name" value="G-PROTEIN COUPLED RECEPTOR-ASSOCIATED PROTEIN LMBRD2"/>
    <property type="match status" value="1"/>
</dbReference>
<accession>A0AAN0J8V9</accession>
<dbReference type="GO" id="GO:0016020">
    <property type="term" value="C:membrane"/>
    <property type="evidence" value="ECO:0007669"/>
    <property type="project" value="UniProtKB-SubCell"/>
</dbReference>
<evidence type="ECO:0000256" key="3">
    <source>
        <dbReference type="ARBA" id="ARBA00022692"/>
    </source>
</evidence>